<gene>
    <name evidence="1" type="ORF">LW2_0030</name>
</gene>
<dbReference type="AlphaFoldDB" id="D9MNY9"/>
<evidence type="ECO:0000313" key="1">
    <source>
        <dbReference type="EMBL" id="ADI87678.1"/>
    </source>
</evidence>
<sequence>MPNQPDLVFLLNIIKRQFIQKDDKIIAIGSCRIILCQMSGELVCLLYPPKDYVTATGSLLFIEQHPYVYVY</sequence>
<accession>D9MNY9</accession>
<protein>
    <submittedName>
        <fullName evidence="1">Uncharacterized protein</fullName>
    </submittedName>
</protein>
<proteinExistence type="predicted"/>
<organism evidence="1">
    <name type="scientific">uncultured Nitrospirae bacterium MY2-3C</name>
    <dbReference type="NCBI Taxonomy" id="798577"/>
    <lineage>
        <taxon>Bacteria</taxon>
        <taxon>Pseudomonadati</taxon>
        <taxon>Nitrospirota</taxon>
        <taxon>environmental samples</taxon>
    </lineage>
</organism>
<name>D9MNY9_9BACT</name>
<reference evidence="1" key="1">
    <citation type="journal article" date="2011" name="Appl. Environ. Microbiol.">
        <title>Metagenomic analysis reveals unexpected subgenomic diversity of magnetotactic bacteria within the phylum Nitrospirae.</title>
        <authorList>
            <person name="Lin W."/>
            <person name="Jogler C."/>
            <person name="Schuler D."/>
            <person name="Pan Y."/>
        </authorList>
    </citation>
    <scope>NUCLEOTIDE SEQUENCE</scope>
</reference>
<dbReference type="EMBL" id="HM454280">
    <property type="protein sequence ID" value="ADI87678.1"/>
    <property type="molecule type" value="Genomic_DNA"/>
</dbReference>